<evidence type="ECO:0000313" key="16">
    <source>
        <dbReference type="Proteomes" id="UP000460718"/>
    </source>
</evidence>
<dbReference type="EMBL" id="QXGD01001214">
    <property type="protein sequence ID" value="KAE9211655.1"/>
    <property type="molecule type" value="Genomic_DNA"/>
</dbReference>
<evidence type="ECO:0000313" key="7">
    <source>
        <dbReference type="EMBL" id="KAE9203591.1"/>
    </source>
</evidence>
<dbReference type="Proteomes" id="UP000429523">
    <property type="component" value="Unassembled WGS sequence"/>
</dbReference>
<dbReference type="AlphaFoldDB" id="A0A6A3Y3S0"/>
<organism evidence="8 13">
    <name type="scientific">Phytophthora fragariae</name>
    <dbReference type="NCBI Taxonomy" id="53985"/>
    <lineage>
        <taxon>Eukaryota</taxon>
        <taxon>Sar</taxon>
        <taxon>Stramenopiles</taxon>
        <taxon>Oomycota</taxon>
        <taxon>Peronosporomycetes</taxon>
        <taxon>Peronosporales</taxon>
        <taxon>Peronosporaceae</taxon>
        <taxon>Phytophthora</taxon>
    </lineage>
</organism>
<evidence type="ECO:0000313" key="5">
    <source>
        <dbReference type="EMBL" id="KAE9120279.1"/>
    </source>
</evidence>
<evidence type="ECO:0000313" key="18">
    <source>
        <dbReference type="Proteomes" id="UP000488956"/>
    </source>
</evidence>
<dbReference type="EMBL" id="QXGB01001461">
    <property type="protein sequence ID" value="KAE9190434.1"/>
    <property type="molecule type" value="Genomic_DNA"/>
</dbReference>
<evidence type="ECO:0000313" key="3">
    <source>
        <dbReference type="EMBL" id="KAE9090352.1"/>
    </source>
</evidence>
<evidence type="ECO:0000313" key="1">
    <source>
        <dbReference type="EMBL" id="KAE8931459.1"/>
    </source>
</evidence>
<dbReference type="EMBL" id="QXGE01001409">
    <property type="protein sequence ID" value="KAE9293011.1"/>
    <property type="molecule type" value="Genomic_DNA"/>
</dbReference>
<evidence type="ECO:0000313" key="4">
    <source>
        <dbReference type="EMBL" id="KAE9091087.1"/>
    </source>
</evidence>
<dbReference type="EMBL" id="QXFZ01001404">
    <property type="protein sequence ID" value="KAE9091087.1"/>
    <property type="molecule type" value="Genomic_DNA"/>
</dbReference>
<dbReference type="Proteomes" id="UP000441208">
    <property type="component" value="Unassembled WGS sequence"/>
</dbReference>
<dbReference type="Proteomes" id="UP000433483">
    <property type="component" value="Unassembled WGS sequence"/>
</dbReference>
<dbReference type="Proteomes" id="UP000440732">
    <property type="component" value="Unassembled WGS sequence"/>
</dbReference>
<sequence length="37" mass="3668">MATVLAIRPVAAGSLVEAPTATCLSTVVALANATKQQ</sequence>
<dbReference type="Proteomes" id="UP000437068">
    <property type="component" value="Unassembled WGS sequence"/>
</dbReference>
<reference evidence="10 11" key="1">
    <citation type="submission" date="2018-08" db="EMBL/GenBank/DDBJ databases">
        <title>Genomic investigation of the strawberry pathogen Phytophthora fragariae indicates pathogenicity is determined by transcriptional variation in three key races.</title>
        <authorList>
            <person name="Adams T.M."/>
            <person name="Armitage A.D."/>
            <person name="Sobczyk M.K."/>
            <person name="Bates H.J."/>
            <person name="Dunwell J.M."/>
            <person name="Nellist C.F."/>
            <person name="Harrison R.J."/>
        </authorList>
    </citation>
    <scope>NUCLEOTIDE SEQUENCE [LARGE SCALE GENOMIC DNA]</scope>
    <source>
        <strain evidence="9 12">A4</strain>
        <strain evidence="8 13">BC-1</strain>
        <strain evidence="7 17">BC-23</strain>
        <strain evidence="6 11">NOV-27</strain>
        <strain evidence="5 14">NOV-5</strain>
        <strain evidence="4 15">NOV-71</strain>
        <strain evidence="1 10">NOV-9</strain>
        <strain evidence="3 18">ONT-3</strain>
        <strain evidence="2 16">SCRP245</strain>
    </source>
</reference>
<dbReference type="Proteomes" id="UP000460718">
    <property type="component" value="Unassembled WGS sequence"/>
</dbReference>
<dbReference type="EMBL" id="QXFW01001423">
    <property type="protein sequence ID" value="KAE8991029.1"/>
    <property type="molecule type" value="Genomic_DNA"/>
</dbReference>
<evidence type="ECO:0000313" key="12">
    <source>
        <dbReference type="Proteomes" id="UP000437068"/>
    </source>
</evidence>
<dbReference type="EMBL" id="QXGF01001239">
    <property type="protein sequence ID" value="KAE8931459.1"/>
    <property type="molecule type" value="Genomic_DNA"/>
</dbReference>
<dbReference type="EMBL" id="QXFX01001433">
    <property type="protein sequence ID" value="KAE9090352.1"/>
    <property type="molecule type" value="Genomic_DNA"/>
</dbReference>
<dbReference type="Proteomes" id="UP000476176">
    <property type="component" value="Unassembled WGS sequence"/>
</dbReference>
<proteinExistence type="predicted"/>
<evidence type="ECO:0000313" key="15">
    <source>
        <dbReference type="Proteomes" id="UP000441208"/>
    </source>
</evidence>
<evidence type="ECO:0000313" key="9">
    <source>
        <dbReference type="EMBL" id="KAE9293011.1"/>
    </source>
</evidence>
<dbReference type="EMBL" id="QXGC01001409">
    <property type="protein sequence ID" value="KAE9203591.1"/>
    <property type="molecule type" value="Genomic_DNA"/>
</dbReference>
<dbReference type="Proteomes" id="UP000440367">
    <property type="component" value="Unassembled WGS sequence"/>
</dbReference>
<evidence type="ECO:0000313" key="2">
    <source>
        <dbReference type="EMBL" id="KAE8991029.1"/>
    </source>
</evidence>
<evidence type="ECO:0000313" key="14">
    <source>
        <dbReference type="Proteomes" id="UP000440732"/>
    </source>
</evidence>
<name>A0A6A3Y3S0_9STRA</name>
<evidence type="ECO:0000313" key="6">
    <source>
        <dbReference type="EMBL" id="KAE9190434.1"/>
    </source>
</evidence>
<comment type="caution">
    <text evidence="8">The sequence shown here is derived from an EMBL/GenBank/DDBJ whole genome shotgun (WGS) entry which is preliminary data.</text>
</comment>
<gene>
    <name evidence="9" type="ORF">PF001_g18452</name>
    <name evidence="8" type="ORF">PF002_g18469</name>
    <name evidence="7" type="ORF">PF004_g18088</name>
    <name evidence="6" type="ORF">PF005_g19252</name>
    <name evidence="5" type="ORF">PF006_g18159</name>
    <name evidence="4" type="ORF">PF007_g19006</name>
    <name evidence="1" type="ORF">PF009_g18489</name>
    <name evidence="3" type="ORF">PF010_g18609</name>
    <name evidence="2" type="ORF">PF011_g18104</name>
</gene>
<dbReference type="EMBL" id="QXGA01001393">
    <property type="protein sequence ID" value="KAE9120279.1"/>
    <property type="molecule type" value="Genomic_DNA"/>
</dbReference>
<evidence type="ECO:0000313" key="13">
    <source>
        <dbReference type="Proteomes" id="UP000440367"/>
    </source>
</evidence>
<evidence type="ECO:0000313" key="11">
    <source>
        <dbReference type="Proteomes" id="UP000433483"/>
    </source>
</evidence>
<accession>A0A6A3Y3S0</accession>
<evidence type="ECO:0000313" key="10">
    <source>
        <dbReference type="Proteomes" id="UP000429523"/>
    </source>
</evidence>
<evidence type="ECO:0000313" key="8">
    <source>
        <dbReference type="EMBL" id="KAE9211655.1"/>
    </source>
</evidence>
<evidence type="ECO:0000313" key="17">
    <source>
        <dbReference type="Proteomes" id="UP000476176"/>
    </source>
</evidence>
<dbReference type="Proteomes" id="UP000488956">
    <property type="component" value="Unassembled WGS sequence"/>
</dbReference>
<keyword evidence="11" id="KW-1185">Reference proteome</keyword>
<protein>
    <submittedName>
        <fullName evidence="8">Uncharacterized protein</fullName>
    </submittedName>
</protein>